<dbReference type="OrthoDB" id="9805566at2"/>
<dbReference type="Gene3D" id="3.30.1330.60">
    <property type="entry name" value="OmpA-like domain"/>
    <property type="match status" value="1"/>
</dbReference>
<evidence type="ECO:0000256" key="4">
    <source>
        <dbReference type="PROSITE-ProRule" id="PRU00473"/>
    </source>
</evidence>
<proteinExistence type="predicted"/>
<feature type="chain" id="PRO_5003088008" evidence="5">
    <location>
        <begin position="27"/>
        <end position="359"/>
    </location>
</feature>
<evidence type="ECO:0000256" key="1">
    <source>
        <dbReference type="ARBA" id="ARBA00004442"/>
    </source>
</evidence>
<keyword evidence="5" id="KW-0732">Signal</keyword>
<dbReference type="InterPro" id="IPR036737">
    <property type="entry name" value="OmpA-like_sf"/>
</dbReference>
<dbReference type="Proteomes" id="UP000005496">
    <property type="component" value="Unassembled WGS sequence"/>
</dbReference>
<accession>D6SPF4</accession>
<dbReference type="CDD" id="cd00198">
    <property type="entry name" value="vWFA"/>
    <property type="match status" value="1"/>
</dbReference>
<gene>
    <name evidence="7" type="ORF">Dthio_PD2002</name>
</gene>
<dbReference type="PANTHER" id="PTHR30329">
    <property type="entry name" value="STATOR ELEMENT OF FLAGELLAR MOTOR COMPLEX"/>
    <property type="match status" value="1"/>
</dbReference>
<dbReference type="SUPFAM" id="SSF53300">
    <property type="entry name" value="vWA-like"/>
    <property type="match status" value="1"/>
</dbReference>
<dbReference type="Pfam" id="PF00691">
    <property type="entry name" value="OmpA"/>
    <property type="match status" value="1"/>
</dbReference>
<reference evidence="7" key="1">
    <citation type="submission" date="2010-05" db="EMBL/GenBank/DDBJ databases">
        <title>The draft genome of Desulfonatronospira thiodismutans ASO3-1.</title>
        <authorList>
            <consortium name="US DOE Joint Genome Institute (JGI-PGF)"/>
            <person name="Lucas S."/>
            <person name="Copeland A."/>
            <person name="Lapidus A."/>
            <person name="Cheng J.-F."/>
            <person name="Bruce D."/>
            <person name="Goodwin L."/>
            <person name="Pitluck S."/>
            <person name="Chertkov O."/>
            <person name="Brettin T."/>
            <person name="Detter J.C."/>
            <person name="Han C."/>
            <person name="Land M.L."/>
            <person name="Hauser L."/>
            <person name="Kyrpides N."/>
            <person name="Mikhailova N."/>
            <person name="Muyzer G."/>
            <person name="Woyke T."/>
        </authorList>
    </citation>
    <scope>NUCLEOTIDE SEQUENCE [LARGE SCALE GENOMIC DNA]</scope>
    <source>
        <strain evidence="7">ASO3-1</strain>
    </source>
</reference>
<evidence type="ECO:0000313" key="7">
    <source>
        <dbReference type="EMBL" id="EFI34630.1"/>
    </source>
</evidence>
<feature type="domain" description="OmpA-like" evidence="6">
    <location>
        <begin position="245"/>
        <end position="359"/>
    </location>
</feature>
<dbReference type="SUPFAM" id="SSF103088">
    <property type="entry name" value="OmpA-like"/>
    <property type="match status" value="1"/>
</dbReference>
<dbReference type="AlphaFoldDB" id="D6SPF4"/>
<dbReference type="Gene3D" id="3.40.50.410">
    <property type="entry name" value="von Willebrand factor, type A domain"/>
    <property type="match status" value="1"/>
</dbReference>
<evidence type="ECO:0000259" key="6">
    <source>
        <dbReference type="PROSITE" id="PS51123"/>
    </source>
</evidence>
<evidence type="ECO:0000256" key="5">
    <source>
        <dbReference type="SAM" id="SignalP"/>
    </source>
</evidence>
<keyword evidence="8" id="KW-1185">Reference proteome</keyword>
<dbReference type="InterPro" id="IPR006665">
    <property type="entry name" value="OmpA-like"/>
</dbReference>
<sequence length="359" mass="40747">MFKSVRGSFLIMFVAAVLMGAQHAMAETRTILEPRADNFIFYVDNSGSMMFDYEELGKDKSVVARDTLLQLNQEIPELDVNFGVYTYGPYNEFLSPSSYNESAVAEAFESIPVEFEIFGRRTPMGRDLIQVSDELAELQGDIAVIAVTDGESNIGPRPGRVMEEMYQEYGDRICFHFISLAQSDAERSNVQDWAGINPCSVKIDADELQKEFVRADFIREVFYTEREETVTPAPEPEPEPAPEVEPEEEVIVFSNIQFDFDSAAIKDEYAEILNEAARQIQDRTDPHVVVEGHTCNIGPEDYNMELSQRRADSVADYLVEQGVDEDAIDTEAHGLTRPEFDNDTREGRQLNRRVEMRLE</sequence>
<dbReference type="EMBL" id="ACJN02000002">
    <property type="protein sequence ID" value="EFI34630.1"/>
    <property type="molecule type" value="Genomic_DNA"/>
</dbReference>
<dbReference type="eggNOG" id="COG2885">
    <property type="taxonomic scope" value="Bacteria"/>
</dbReference>
<keyword evidence="2 4" id="KW-0472">Membrane</keyword>
<dbReference type="CDD" id="cd07185">
    <property type="entry name" value="OmpA_C-like"/>
    <property type="match status" value="1"/>
</dbReference>
<feature type="signal peptide" evidence="5">
    <location>
        <begin position="1"/>
        <end position="26"/>
    </location>
</feature>
<dbReference type="RefSeq" id="WP_008869950.1">
    <property type="nucleotide sequence ID" value="NZ_ACJN02000002.1"/>
</dbReference>
<comment type="caution">
    <text evidence="7">The sequence shown here is derived from an EMBL/GenBank/DDBJ whole genome shotgun (WGS) entry which is preliminary data.</text>
</comment>
<dbReference type="InterPro" id="IPR006664">
    <property type="entry name" value="OMP_bac"/>
</dbReference>
<keyword evidence="3" id="KW-0998">Cell outer membrane</keyword>
<dbReference type="InterPro" id="IPR050330">
    <property type="entry name" value="Bact_OuterMem_StrucFunc"/>
</dbReference>
<dbReference type="eggNOG" id="COG2304">
    <property type="taxonomic scope" value="Bacteria"/>
</dbReference>
<name>D6SPF4_9BACT</name>
<dbReference type="PANTHER" id="PTHR30329:SF21">
    <property type="entry name" value="LIPOPROTEIN YIAD-RELATED"/>
    <property type="match status" value="1"/>
</dbReference>
<organism evidence="7 8">
    <name type="scientific">Desulfonatronospira thiodismutans ASO3-1</name>
    <dbReference type="NCBI Taxonomy" id="555779"/>
    <lineage>
        <taxon>Bacteria</taxon>
        <taxon>Pseudomonadati</taxon>
        <taxon>Thermodesulfobacteriota</taxon>
        <taxon>Desulfovibrionia</taxon>
        <taxon>Desulfovibrionales</taxon>
        <taxon>Desulfonatronovibrionaceae</taxon>
        <taxon>Desulfonatronospira</taxon>
    </lineage>
</organism>
<dbReference type="GO" id="GO:0009279">
    <property type="term" value="C:cell outer membrane"/>
    <property type="evidence" value="ECO:0007669"/>
    <property type="project" value="UniProtKB-SubCell"/>
</dbReference>
<evidence type="ECO:0000256" key="3">
    <source>
        <dbReference type="ARBA" id="ARBA00023237"/>
    </source>
</evidence>
<evidence type="ECO:0000256" key="2">
    <source>
        <dbReference type="ARBA" id="ARBA00023136"/>
    </source>
</evidence>
<dbReference type="InterPro" id="IPR036465">
    <property type="entry name" value="vWFA_dom_sf"/>
</dbReference>
<protein>
    <submittedName>
        <fullName evidence="7">OmpA/MotB domain protein</fullName>
    </submittedName>
</protein>
<comment type="subcellular location">
    <subcellularLocation>
        <location evidence="1">Cell outer membrane</location>
    </subcellularLocation>
</comment>
<dbReference type="PROSITE" id="PS51123">
    <property type="entry name" value="OMPA_2"/>
    <property type="match status" value="1"/>
</dbReference>
<evidence type="ECO:0000313" key="8">
    <source>
        <dbReference type="Proteomes" id="UP000005496"/>
    </source>
</evidence>
<dbReference type="PRINTS" id="PR01021">
    <property type="entry name" value="OMPADOMAIN"/>
</dbReference>